<dbReference type="SUPFAM" id="SSF103473">
    <property type="entry name" value="MFS general substrate transporter"/>
    <property type="match status" value="1"/>
</dbReference>
<proteinExistence type="predicted"/>
<dbReference type="InterPro" id="IPR045263">
    <property type="entry name" value="GLUT"/>
</dbReference>
<dbReference type="InterPro" id="IPR036259">
    <property type="entry name" value="MFS_trans_sf"/>
</dbReference>
<keyword evidence="2 5" id="KW-0812">Transmembrane</keyword>
<evidence type="ECO:0000256" key="3">
    <source>
        <dbReference type="ARBA" id="ARBA00022989"/>
    </source>
</evidence>
<evidence type="ECO:0000256" key="5">
    <source>
        <dbReference type="SAM" id="Phobius"/>
    </source>
</evidence>
<feature type="transmembrane region" description="Helical" evidence="5">
    <location>
        <begin position="177"/>
        <end position="197"/>
    </location>
</feature>
<dbReference type="GO" id="GO:0070837">
    <property type="term" value="P:dehydroascorbic acid transport"/>
    <property type="evidence" value="ECO:0007669"/>
    <property type="project" value="TreeGrafter"/>
</dbReference>
<dbReference type="AlphaFoldDB" id="A0A8C3F0J7"/>
<dbReference type="Ensembl" id="ENSCPBT00000001620.1">
    <property type="protein sequence ID" value="ENSCPBP00000001305.1"/>
    <property type="gene ID" value="ENSCPBG00000001040.1"/>
</dbReference>
<keyword evidence="4 5" id="KW-0472">Membrane</keyword>
<feature type="transmembrane region" description="Helical" evidence="5">
    <location>
        <begin position="110"/>
        <end position="135"/>
    </location>
</feature>
<dbReference type="PROSITE" id="PS50850">
    <property type="entry name" value="MFS"/>
    <property type="match status" value="1"/>
</dbReference>
<dbReference type="Pfam" id="PF00083">
    <property type="entry name" value="Sugar_tr"/>
    <property type="match status" value="1"/>
</dbReference>
<dbReference type="GO" id="GO:0005886">
    <property type="term" value="C:plasma membrane"/>
    <property type="evidence" value="ECO:0007669"/>
    <property type="project" value="TreeGrafter"/>
</dbReference>
<accession>A0A8C3F0J7</accession>
<dbReference type="Gene3D" id="1.20.1250.20">
    <property type="entry name" value="MFS general substrate transporter like domains"/>
    <property type="match status" value="1"/>
</dbReference>
<keyword evidence="3 5" id="KW-1133">Transmembrane helix</keyword>
<reference evidence="7" key="1">
    <citation type="submission" date="2025-08" db="UniProtKB">
        <authorList>
            <consortium name="Ensembl"/>
        </authorList>
    </citation>
    <scope>IDENTIFICATION</scope>
</reference>
<evidence type="ECO:0000256" key="1">
    <source>
        <dbReference type="ARBA" id="ARBA00004141"/>
    </source>
</evidence>
<feature type="domain" description="Major facilitator superfamily (MFS) profile" evidence="6">
    <location>
        <begin position="1"/>
        <end position="201"/>
    </location>
</feature>
<dbReference type="GeneTree" id="ENSGT00940000165145"/>
<dbReference type="GO" id="GO:0055056">
    <property type="term" value="F:D-glucose transmembrane transporter activity"/>
    <property type="evidence" value="ECO:0007669"/>
    <property type="project" value="TreeGrafter"/>
</dbReference>
<evidence type="ECO:0000256" key="2">
    <source>
        <dbReference type="ARBA" id="ARBA00022692"/>
    </source>
</evidence>
<evidence type="ECO:0000313" key="7">
    <source>
        <dbReference type="Ensembl" id="ENSCPBP00000001305.1"/>
    </source>
</evidence>
<sequence length="239" mass="26904">MKEASLRWQLYTIIIIIGTLQICGINTIYVYAFEVLHVAGFDEDIIRYMSLSVSLCELLSSILCSIIIEHFGRKRLLCGGYGIMALILAGLTVTLALQVRKHFSMSSFPISTLLCLILLYVIFFGIGPAGATISIRVEIFDQSSRPSAFVIGAALNWVGIFVIWMIFPFIVESLGQFFFLIFMGVLVTSGIFIYLLLPETKGKSITEIQDEFNKLNFRKKYVPAMEKNISEDYTFCTPL</sequence>
<dbReference type="InterPro" id="IPR005828">
    <property type="entry name" value="MFS_sugar_transport-like"/>
</dbReference>
<dbReference type="PANTHER" id="PTHR23503:SF54">
    <property type="entry name" value="MAJOR FACILITATOR SUPERFAMILY (MFS) PROFILE DOMAIN-CONTAINING PROTEIN"/>
    <property type="match status" value="1"/>
</dbReference>
<feature type="transmembrane region" description="Helical" evidence="5">
    <location>
        <begin position="80"/>
        <end position="98"/>
    </location>
</feature>
<dbReference type="PANTHER" id="PTHR23503">
    <property type="entry name" value="SOLUTE CARRIER FAMILY 2"/>
    <property type="match status" value="1"/>
</dbReference>
<dbReference type="OMA" id="EMAICEK"/>
<keyword evidence="8" id="KW-1185">Reference proteome</keyword>
<organism evidence="7 8">
    <name type="scientific">Chrysemys picta bellii</name>
    <name type="common">Western painted turtle</name>
    <name type="synonym">Emys bellii</name>
    <dbReference type="NCBI Taxonomy" id="8478"/>
    <lineage>
        <taxon>Eukaryota</taxon>
        <taxon>Metazoa</taxon>
        <taxon>Chordata</taxon>
        <taxon>Craniata</taxon>
        <taxon>Vertebrata</taxon>
        <taxon>Euteleostomi</taxon>
        <taxon>Archelosauria</taxon>
        <taxon>Testudinata</taxon>
        <taxon>Testudines</taxon>
        <taxon>Cryptodira</taxon>
        <taxon>Durocryptodira</taxon>
        <taxon>Testudinoidea</taxon>
        <taxon>Emydidae</taxon>
        <taxon>Chrysemys</taxon>
    </lineage>
</organism>
<evidence type="ECO:0000256" key="4">
    <source>
        <dbReference type="ARBA" id="ARBA00023136"/>
    </source>
</evidence>
<evidence type="ECO:0000313" key="8">
    <source>
        <dbReference type="Proteomes" id="UP000694380"/>
    </source>
</evidence>
<comment type="subcellular location">
    <subcellularLocation>
        <location evidence="1">Membrane</location>
        <topology evidence="1">Multi-pass membrane protein</topology>
    </subcellularLocation>
</comment>
<reference evidence="7" key="2">
    <citation type="submission" date="2025-09" db="UniProtKB">
        <authorList>
            <consortium name="Ensembl"/>
        </authorList>
    </citation>
    <scope>IDENTIFICATION</scope>
</reference>
<dbReference type="InterPro" id="IPR020846">
    <property type="entry name" value="MFS_dom"/>
</dbReference>
<dbReference type="GO" id="GO:0046323">
    <property type="term" value="P:D-glucose import"/>
    <property type="evidence" value="ECO:0007669"/>
    <property type="project" value="TreeGrafter"/>
</dbReference>
<protein>
    <recommendedName>
        <fullName evidence="6">Major facilitator superfamily (MFS) profile domain-containing protein</fullName>
    </recommendedName>
</protein>
<name>A0A8C3F0J7_CHRPI</name>
<feature type="transmembrane region" description="Helical" evidence="5">
    <location>
        <begin position="45"/>
        <end position="68"/>
    </location>
</feature>
<feature type="transmembrane region" description="Helical" evidence="5">
    <location>
        <begin position="147"/>
        <end position="171"/>
    </location>
</feature>
<evidence type="ECO:0000259" key="6">
    <source>
        <dbReference type="PROSITE" id="PS50850"/>
    </source>
</evidence>
<feature type="transmembrane region" description="Helical" evidence="5">
    <location>
        <begin position="12"/>
        <end position="33"/>
    </location>
</feature>
<dbReference type="Proteomes" id="UP000694380">
    <property type="component" value="Unplaced"/>
</dbReference>